<keyword evidence="5" id="KW-1185">Reference proteome</keyword>
<dbReference type="InterPro" id="IPR032867">
    <property type="entry name" value="DYW_dom"/>
</dbReference>
<dbReference type="OMA" id="HAYSRCG"/>
<dbReference type="AlphaFoldDB" id="A0A0K9NUM5"/>
<dbReference type="PANTHER" id="PTHR47926:SF382">
    <property type="entry name" value="PENTACOTRIPEPTIDE-REPEAT REGION OF PRORP DOMAIN-CONTAINING PROTEIN"/>
    <property type="match status" value="1"/>
</dbReference>
<evidence type="ECO:0000313" key="4">
    <source>
        <dbReference type="EMBL" id="KMZ60484.1"/>
    </source>
</evidence>
<proteinExistence type="predicted"/>
<keyword evidence="1" id="KW-0677">Repeat</keyword>
<organism evidence="4 5">
    <name type="scientific">Zostera marina</name>
    <name type="common">Eelgrass</name>
    <dbReference type="NCBI Taxonomy" id="29655"/>
    <lineage>
        <taxon>Eukaryota</taxon>
        <taxon>Viridiplantae</taxon>
        <taxon>Streptophyta</taxon>
        <taxon>Embryophyta</taxon>
        <taxon>Tracheophyta</taxon>
        <taxon>Spermatophyta</taxon>
        <taxon>Magnoliopsida</taxon>
        <taxon>Liliopsida</taxon>
        <taxon>Zosteraceae</taxon>
        <taxon>Zostera</taxon>
    </lineage>
</organism>
<dbReference type="InterPro" id="IPR046848">
    <property type="entry name" value="E_motif"/>
</dbReference>
<dbReference type="Pfam" id="PF20431">
    <property type="entry name" value="E_motif"/>
    <property type="match status" value="1"/>
</dbReference>
<evidence type="ECO:0000259" key="3">
    <source>
        <dbReference type="Pfam" id="PF14432"/>
    </source>
</evidence>
<feature type="repeat" description="PPR" evidence="2">
    <location>
        <begin position="203"/>
        <end position="237"/>
    </location>
</feature>
<reference evidence="5" key="1">
    <citation type="journal article" date="2016" name="Nature">
        <title>The genome of the seagrass Zostera marina reveals angiosperm adaptation to the sea.</title>
        <authorList>
            <person name="Olsen J.L."/>
            <person name="Rouze P."/>
            <person name="Verhelst B."/>
            <person name="Lin Y.-C."/>
            <person name="Bayer T."/>
            <person name="Collen J."/>
            <person name="Dattolo E."/>
            <person name="De Paoli E."/>
            <person name="Dittami S."/>
            <person name="Maumus F."/>
            <person name="Michel G."/>
            <person name="Kersting A."/>
            <person name="Lauritano C."/>
            <person name="Lohaus R."/>
            <person name="Toepel M."/>
            <person name="Tonon T."/>
            <person name="Vanneste K."/>
            <person name="Amirebrahimi M."/>
            <person name="Brakel J."/>
            <person name="Bostroem C."/>
            <person name="Chovatia M."/>
            <person name="Grimwood J."/>
            <person name="Jenkins J.W."/>
            <person name="Jueterbock A."/>
            <person name="Mraz A."/>
            <person name="Stam W.T."/>
            <person name="Tice H."/>
            <person name="Bornberg-Bauer E."/>
            <person name="Green P.J."/>
            <person name="Pearson G.A."/>
            <person name="Procaccini G."/>
            <person name="Duarte C.M."/>
            <person name="Schmutz J."/>
            <person name="Reusch T.B.H."/>
            <person name="Van de Peer Y."/>
        </authorList>
    </citation>
    <scope>NUCLEOTIDE SEQUENCE [LARGE SCALE GENOMIC DNA]</scope>
    <source>
        <strain evidence="5">cv. Finnish</strain>
    </source>
</reference>
<dbReference type="FunFam" id="1.25.40.10:FF:001093">
    <property type="entry name" value="Pentatricopeptide repeat-containing protein At2g34400"/>
    <property type="match status" value="1"/>
</dbReference>
<protein>
    <submittedName>
        <fullName evidence="4">Pentatricopeptide repeat-containing protein</fullName>
    </submittedName>
</protein>
<dbReference type="NCBIfam" id="TIGR00756">
    <property type="entry name" value="PPR"/>
    <property type="match status" value="4"/>
</dbReference>
<name>A0A0K9NUM5_ZOSMR</name>
<dbReference type="Pfam" id="PF01535">
    <property type="entry name" value="PPR"/>
    <property type="match status" value="4"/>
</dbReference>
<evidence type="ECO:0000256" key="1">
    <source>
        <dbReference type="ARBA" id="ARBA00022737"/>
    </source>
</evidence>
<dbReference type="GO" id="GO:0009451">
    <property type="term" value="P:RNA modification"/>
    <property type="evidence" value="ECO:0007669"/>
    <property type="project" value="InterPro"/>
</dbReference>
<evidence type="ECO:0000256" key="2">
    <source>
        <dbReference type="PROSITE-ProRule" id="PRU00708"/>
    </source>
</evidence>
<dbReference type="InterPro" id="IPR011990">
    <property type="entry name" value="TPR-like_helical_dom_sf"/>
</dbReference>
<dbReference type="Pfam" id="PF13041">
    <property type="entry name" value="PPR_2"/>
    <property type="match status" value="2"/>
</dbReference>
<dbReference type="Proteomes" id="UP000036987">
    <property type="component" value="Unassembled WGS sequence"/>
</dbReference>
<feature type="repeat" description="PPR" evidence="2">
    <location>
        <begin position="97"/>
        <end position="131"/>
    </location>
</feature>
<dbReference type="GO" id="GO:0003723">
    <property type="term" value="F:RNA binding"/>
    <property type="evidence" value="ECO:0007669"/>
    <property type="project" value="InterPro"/>
</dbReference>
<dbReference type="Gene3D" id="1.25.40.10">
    <property type="entry name" value="Tetratricopeptide repeat domain"/>
    <property type="match status" value="4"/>
</dbReference>
<gene>
    <name evidence="4" type="ORF">ZOSMA_59G00450</name>
</gene>
<dbReference type="Pfam" id="PF14432">
    <property type="entry name" value="DYW_deaminase"/>
    <property type="match status" value="1"/>
</dbReference>
<dbReference type="PROSITE" id="PS51375">
    <property type="entry name" value="PPR"/>
    <property type="match status" value="4"/>
</dbReference>
<accession>A0A0K9NUM5</accession>
<dbReference type="InterPro" id="IPR002885">
    <property type="entry name" value="PPR_rpt"/>
</dbReference>
<sequence>MSSASINEIIRLCNSNQIQKVISLTPTVLHNFGPNAFATLLHFCARNHLLTFGQSLHRQLPPMPLPAFLSNHLVNMYSKCSRPDLARHVFDEMPIKNLVSWTTLLTGFNQNGLHDDCFRVFVEMIRSNCVPNDFGFVGVLSSCSKRSFSCGGRQGRQVHGVVCKIGFADDVYVGNGLISMYCRCYDDGDEQGWLLFRTMKWQNSISWNSMINGFSMNGRFGHSIKLFACMLRNKIDMDRATILGVLPSCSSLKSCWQLHGFAIKTNFVSEVEVATAFVKAYSASSGDIRDCYRVFSDARDHDTMSWTGIITSFADRDPEKAILLFHRFRSEGFVPDRHTFSIAVKACSTMTTERYGSALHSLILKSGFENDMVVSNALIHAYSRCGNINLAESIFRRCSDPGLVTWNSMIKAYAMHGRGEESLKLFSTMKTAPDSTTFVAVLSACSHKGLISEAREIFKSMKDIHKISPDTTHYACMVDVLSRVGLLREAKELIDEMTTEPDSVIWSTLLGACRKHGEVVLGEYAGQKLMEIQPENSAGYVMMSNLYREGGSLDSAAFVRKDMKEYGVKKTPGLSWIEIGNHVHEFASGGRRHSRIEEVSAVLKVFVGKLKKEKGYVTATAAAATEEDEERVLMHGEKLAFVFGMMNRRSGENCIRIMKNIRTCVDCHCFMKLASKLTGLEIVLRDTNRFHHFRDEVCSCGDYW</sequence>
<dbReference type="GO" id="GO:0008270">
    <property type="term" value="F:zinc ion binding"/>
    <property type="evidence" value="ECO:0007669"/>
    <property type="project" value="InterPro"/>
</dbReference>
<dbReference type="PANTHER" id="PTHR47926">
    <property type="entry name" value="PENTATRICOPEPTIDE REPEAT-CONTAINING PROTEIN"/>
    <property type="match status" value="1"/>
</dbReference>
<dbReference type="OrthoDB" id="1894072at2759"/>
<evidence type="ECO:0000313" key="5">
    <source>
        <dbReference type="Proteomes" id="UP000036987"/>
    </source>
</evidence>
<feature type="repeat" description="PPR" evidence="2">
    <location>
        <begin position="434"/>
        <end position="464"/>
    </location>
</feature>
<dbReference type="InterPro" id="IPR046960">
    <property type="entry name" value="PPR_At4g14850-like_plant"/>
</dbReference>
<dbReference type="EMBL" id="LFYR01001622">
    <property type="protein sequence ID" value="KMZ60484.1"/>
    <property type="molecule type" value="Genomic_DNA"/>
</dbReference>
<comment type="caution">
    <text evidence="4">The sequence shown here is derived from an EMBL/GenBank/DDBJ whole genome shotgun (WGS) entry which is preliminary data.</text>
</comment>
<feature type="repeat" description="PPR" evidence="2">
    <location>
        <begin position="402"/>
        <end position="432"/>
    </location>
</feature>
<feature type="domain" description="DYW" evidence="3">
    <location>
        <begin position="624"/>
        <end position="704"/>
    </location>
</feature>